<evidence type="ECO:0000313" key="1">
    <source>
        <dbReference type="EMBL" id="GAH84329.1"/>
    </source>
</evidence>
<protein>
    <submittedName>
        <fullName evidence="1">Uncharacterized protein</fullName>
    </submittedName>
</protein>
<comment type="caution">
    <text evidence="1">The sequence shown here is derived from an EMBL/GenBank/DDBJ whole genome shotgun (WGS) entry which is preliminary data.</text>
</comment>
<name>X1K222_9ZZZZ</name>
<organism evidence="1">
    <name type="scientific">marine sediment metagenome</name>
    <dbReference type="NCBI Taxonomy" id="412755"/>
    <lineage>
        <taxon>unclassified sequences</taxon>
        <taxon>metagenomes</taxon>
        <taxon>ecological metagenomes</taxon>
    </lineage>
</organism>
<reference evidence="1" key="1">
    <citation type="journal article" date="2014" name="Front. Microbiol.">
        <title>High frequency of phylogenetically diverse reductive dehalogenase-homologous genes in deep subseafloor sedimentary metagenomes.</title>
        <authorList>
            <person name="Kawai M."/>
            <person name="Futagami T."/>
            <person name="Toyoda A."/>
            <person name="Takaki Y."/>
            <person name="Nishi S."/>
            <person name="Hori S."/>
            <person name="Arai W."/>
            <person name="Tsubouchi T."/>
            <person name="Morono Y."/>
            <person name="Uchiyama I."/>
            <person name="Ito T."/>
            <person name="Fujiyama A."/>
            <person name="Inagaki F."/>
            <person name="Takami H."/>
        </authorList>
    </citation>
    <scope>NUCLEOTIDE SEQUENCE</scope>
    <source>
        <strain evidence="1">Expedition CK06-06</strain>
    </source>
</reference>
<dbReference type="EMBL" id="BARU01037085">
    <property type="protein sequence ID" value="GAH84329.1"/>
    <property type="molecule type" value="Genomic_DNA"/>
</dbReference>
<sequence length="79" mass="8831">MYLCHPEEVKEFSRSFAFLNILINTHLPVSVDELVAAALRQMSQAHEDPHTFLVAAGKELAILLSGQFNQLKAILGRLK</sequence>
<proteinExistence type="predicted"/>
<dbReference type="AlphaFoldDB" id="X1K222"/>
<accession>X1K222</accession>
<gene>
    <name evidence="1" type="ORF">S03H2_57835</name>
</gene>